<name>A0ABP6XJ24_9FLAO</name>
<organism evidence="2 3">
    <name type="scientific">Snuella lapsa</name>
    <dbReference type="NCBI Taxonomy" id="870481"/>
    <lineage>
        <taxon>Bacteria</taxon>
        <taxon>Pseudomonadati</taxon>
        <taxon>Bacteroidota</taxon>
        <taxon>Flavobacteriia</taxon>
        <taxon>Flavobacteriales</taxon>
        <taxon>Flavobacteriaceae</taxon>
        <taxon>Snuella</taxon>
    </lineage>
</organism>
<keyword evidence="1" id="KW-0812">Transmembrane</keyword>
<evidence type="ECO:0000313" key="2">
    <source>
        <dbReference type="EMBL" id="GAA3567909.1"/>
    </source>
</evidence>
<dbReference type="RefSeq" id="WP_345005563.1">
    <property type="nucleotide sequence ID" value="NZ_BAABCY010000040.1"/>
</dbReference>
<accession>A0ABP6XJ24</accession>
<evidence type="ECO:0000256" key="1">
    <source>
        <dbReference type="SAM" id="Phobius"/>
    </source>
</evidence>
<keyword evidence="3" id="KW-1185">Reference proteome</keyword>
<sequence>MALKTWYKTAIIILIVIGTGGIIYYFNLSNRHKAIVKTQLLHFFNVIDSDWDQTLSDKSLTLESPALLIDNIYKSMEGPKALEYFYFDKSNPQLFWMTNFKVSAKNLANKTISNDFICHMNINYIEQEHHGRWHLLDRINMQFPRLISLSHGVESISFPDGFGFPFFGDEQFFITTETLNHNVKDSIFQVKHDISIGYTAKKLKPLMPRTIFMQLPFDINKLDDADINDIEPNSCIPVETKNLTYFNKKGQILSGHWKINKGKQVFTCNVTKQLSLKDTLRLHQITPHLHPFAEQFTLKDLTTNEILYNCIVTNHRNRVGLSDTPVFSSKEGVLMFPDHIYELILTTNNTSDEIQDMMASMFLFFYDKEMAVKTKNYLNVN</sequence>
<feature type="transmembrane region" description="Helical" evidence="1">
    <location>
        <begin position="6"/>
        <end position="27"/>
    </location>
</feature>
<dbReference type="EMBL" id="BAABCY010000040">
    <property type="protein sequence ID" value="GAA3567909.1"/>
    <property type="molecule type" value="Genomic_DNA"/>
</dbReference>
<evidence type="ECO:0000313" key="3">
    <source>
        <dbReference type="Proteomes" id="UP001500954"/>
    </source>
</evidence>
<proteinExistence type="predicted"/>
<protein>
    <submittedName>
        <fullName evidence="2">Uncharacterized protein</fullName>
    </submittedName>
</protein>
<keyword evidence="1" id="KW-0472">Membrane</keyword>
<dbReference type="Proteomes" id="UP001500954">
    <property type="component" value="Unassembled WGS sequence"/>
</dbReference>
<comment type="caution">
    <text evidence="2">The sequence shown here is derived from an EMBL/GenBank/DDBJ whole genome shotgun (WGS) entry which is preliminary data.</text>
</comment>
<reference evidence="3" key="1">
    <citation type="journal article" date="2019" name="Int. J. Syst. Evol. Microbiol.">
        <title>The Global Catalogue of Microorganisms (GCM) 10K type strain sequencing project: providing services to taxonomists for standard genome sequencing and annotation.</title>
        <authorList>
            <consortium name="The Broad Institute Genomics Platform"/>
            <consortium name="The Broad Institute Genome Sequencing Center for Infectious Disease"/>
            <person name="Wu L."/>
            <person name="Ma J."/>
        </authorList>
    </citation>
    <scope>NUCLEOTIDE SEQUENCE [LARGE SCALE GENOMIC DNA]</scope>
    <source>
        <strain evidence="3">JCM 17111</strain>
    </source>
</reference>
<keyword evidence="1" id="KW-1133">Transmembrane helix</keyword>
<gene>
    <name evidence="2" type="ORF">GCM10022395_17500</name>
</gene>